<proteinExistence type="predicted"/>
<dbReference type="Proteomes" id="UP000177230">
    <property type="component" value="Unassembled WGS sequence"/>
</dbReference>
<reference evidence="1 2" key="1">
    <citation type="journal article" date="2016" name="Nat. Commun.">
        <title>Thousands of microbial genomes shed light on interconnected biogeochemical processes in an aquifer system.</title>
        <authorList>
            <person name="Anantharaman K."/>
            <person name="Brown C.T."/>
            <person name="Hug L.A."/>
            <person name="Sharon I."/>
            <person name="Castelle C.J."/>
            <person name="Probst A.J."/>
            <person name="Thomas B.C."/>
            <person name="Singh A."/>
            <person name="Wilkins M.J."/>
            <person name="Karaoz U."/>
            <person name="Brodie E.L."/>
            <person name="Williams K.H."/>
            <person name="Hubbard S.S."/>
            <person name="Banfield J.F."/>
        </authorList>
    </citation>
    <scope>NUCLEOTIDE SEQUENCE [LARGE SCALE GENOMIC DNA]</scope>
</reference>
<sequence>MLEQPYLFKIVVTDFDCIKSVVTCPFAKTAASVLTIFGLNITYSSAPEAALNMLLVNSTNSAVEKNLNDFIGVFFLLEG</sequence>
<protein>
    <submittedName>
        <fullName evidence="1">Uncharacterized protein</fullName>
    </submittedName>
</protein>
<accession>A0A1F5QY56</accession>
<dbReference type="EMBL" id="MFFM01000052">
    <property type="protein sequence ID" value="OGF07158.1"/>
    <property type="molecule type" value="Genomic_DNA"/>
</dbReference>
<dbReference type="AlphaFoldDB" id="A0A1F5QY56"/>
<name>A0A1F5QY56_9BACT</name>
<comment type="caution">
    <text evidence="1">The sequence shown here is derived from an EMBL/GenBank/DDBJ whole genome shotgun (WGS) entry which is preliminary data.</text>
</comment>
<evidence type="ECO:0000313" key="2">
    <source>
        <dbReference type="Proteomes" id="UP000177230"/>
    </source>
</evidence>
<organism evidence="1 2">
    <name type="scientific">Candidatus Edwardsbacteria bacterium GWF2_54_11</name>
    <dbReference type="NCBI Taxonomy" id="1817851"/>
    <lineage>
        <taxon>Bacteria</taxon>
        <taxon>Candidatus Edwardsiibacteriota</taxon>
    </lineage>
</organism>
<evidence type="ECO:0000313" key="1">
    <source>
        <dbReference type="EMBL" id="OGF07158.1"/>
    </source>
</evidence>
<gene>
    <name evidence="1" type="ORF">A2024_05230</name>
</gene>